<dbReference type="GO" id="GO:0015171">
    <property type="term" value="F:amino acid transmembrane transporter activity"/>
    <property type="evidence" value="ECO:0007669"/>
    <property type="project" value="TreeGrafter"/>
</dbReference>
<dbReference type="PANTHER" id="PTHR43341">
    <property type="entry name" value="AMINO ACID PERMEASE"/>
    <property type="match status" value="1"/>
</dbReference>
<comment type="caution">
    <text evidence="10">The sequence shown here is derived from an EMBL/GenBank/DDBJ whole genome shotgun (WGS) entry which is preliminary data.</text>
</comment>
<feature type="transmembrane region" description="Helical" evidence="8">
    <location>
        <begin position="124"/>
        <end position="147"/>
    </location>
</feature>
<dbReference type="GO" id="GO:0016020">
    <property type="term" value="C:membrane"/>
    <property type="evidence" value="ECO:0007669"/>
    <property type="project" value="UniProtKB-SubCell"/>
</dbReference>
<dbReference type="InterPro" id="IPR004840">
    <property type="entry name" value="Amino_acid_permease_CS"/>
</dbReference>
<evidence type="ECO:0000256" key="1">
    <source>
        <dbReference type="ARBA" id="ARBA00004141"/>
    </source>
</evidence>
<sequence length="468" mass="50814">MPLHEDPDLNSLSAGSSNGLGSGKDGTKRNLRPRHIQLISMGGAIGTVMFVQIGSALAIGGPGSLFVAFLLWSTVVLAVNNCLAEMVCWIPISSPFVCVTPPRLLSLLKLCHQVRFADRFVDEALGVVSGLNLFIYIAIGIPFEMAATNLMLQFWTDKIPVLAVVVVMIIAYTAFNVFAVRLYGEVEFWLAIGKIVLAVGLFLFTLVVALGGNPEHDRFGFRNWDSSKVPIQGAPFAAYAFPGASGRFTGFLSCLVQAAFTMSGPEYIAMTAGEAAQPRRTMHRSFSSITFRLVMFNVLGALSVGVLVPHSDPALLGASEHVKRGSGTSPYVIAMTRLRIPFLPHVVNALVMLSIFSAGNSYVYTASRTLYGMALEGQMPRVFARCSKRGVPIYAVGASMLFSSMAFLQLNKASAVILQWITLVATVGLMVDNAIISLTYLRFRALRKVCEIDLFERERASVDDRDCM</sequence>
<comment type="subcellular location">
    <subcellularLocation>
        <location evidence="1">Membrane</location>
        <topology evidence="1">Multi-pass membrane protein</topology>
    </subcellularLocation>
</comment>
<dbReference type="PIRSF" id="PIRSF006060">
    <property type="entry name" value="AA_transporter"/>
    <property type="match status" value="1"/>
</dbReference>
<dbReference type="Pfam" id="PF00324">
    <property type="entry name" value="AA_permease"/>
    <property type="match status" value="2"/>
</dbReference>
<evidence type="ECO:0000256" key="8">
    <source>
        <dbReference type="SAM" id="Phobius"/>
    </source>
</evidence>
<reference evidence="10" key="1">
    <citation type="submission" date="2023-11" db="EMBL/GenBank/DDBJ databases">
        <authorList>
            <person name="De Vega J J."/>
            <person name="De Vega J J."/>
        </authorList>
    </citation>
    <scope>NUCLEOTIDE SEQUENCE</scope>
</reference>
<feature type="transmembrane region" description="Helical" evidence="8">
    <location>
        <begin position="391"/>
        <end position="410"/>
    </location>
</feature>
<dbReference type="Proteomes" id="UP001295794">
    <property type="component" value="Unassembled WGS sequence"/>
</dbReference>
<evidence type="ECO:0000256" key="4">
    <source>
        <dbReference type="ARBA" id="ARBA00022970"/>
    </source>
</evidence>
<evidence type="ECO:0000259" key="9">
    <source>
        <dbReference type="Pfam" id="PF00324"/>
    </source>
</evidence>
<organism evidence="10 11">
    <name type="scientific">Mycena citricolor</name>
    <dbReference type="NCBI Taxonomy" id="2018698"/>
    <lineage>
        <taxon>Eukaryota</taxon>
        <taxon>Fungi</taxon>
        <taxon>Dikarya</taxon>
        <taxon>Basidiomycota</taxon>
        <taxon>Agaricomycotina</taxon>
        <taxon>Agaricomycetes</taxon>
        <taxon>Agaricomycetidae</taxon>
        <taxon>Agaricales</taxon>
        <taxon>Marasmiineae</taxon>
        <taxon>Mycenaceae</taxon>
        <taxon>Mycena</taxon>
    </lineage>
</organism>
<evidence type="ECO:0000313" key="10">
    <source>
        <dbReference type="EMBL" id="CAK5271722.1"/>
    </source>
</evidence>
<feature type="transmembrane region" description="Helical" evidence="8">
    <location>
        <begin position="63"/>
        <end position="79"/>
    </location>
</feature>
<feature type="transmembrane region" description="Helical" evidence="8">
    <location>
        <begin position="38"/>
        <end position="57"/>
    </location>
</feature>
<gene>
    <name evidence="10" type="ORF">MYCIT1_LOCUS16981</name>
</gene>
<proteinExistence type="predicted"/>
<feature type="transmembrane region" description="Helical" evidence="8">
    <location>
        <begin position="289"/>
        <end position="308"/>
    </location>
</feature>
<feature type="transmembrane region" description="Helical" evidence="8">
    <location>
        <begin position="159"/>
        <end position="182"/>
    </location>
</feature>
<feature type="transmembrane region" description="Helical" evidence="8">
    <location>
        <begin position="416"/>
        <end position="441"/>
    </location>
</feature>
<evidence type="ECO:0000256" key="7">
    <source>
        <dbReference type="SAM" id="MobiDB-lite"/>
    </source>
</evidence>
<keyword evidence="4" id="KW-0029">Amino-acid transport</keyword>
<keyword evidence="5 8" id="KW-1133">Transmembrane helix</keyword>
<dbReference type="PANTHER" id="PTHR43341:SF15">
    <property type="entry name" value="GENERAL AMINO ACID PERMEASE AGP2"/>
    <property type="match status" value="1"/>
</dbReference>
<keyword evidence="11" id="KW-1185">Reference proteome</keyword>
<feature type="transmembrane region" description="Helical" evidence="8">
    <location>
        <begin position="188"/>
        <end position="212"/>
    </location>
</feature>
<keyword evidence="6 8" id="KW-0472">Membrane</keyword>
<dbReference type="AlphaFoldDB" id="A0AAD2K074"/>
<dbReference type="PROSITE" id="PS00218">
    <property type="entry name" value="AMINO_ACID_PERMEASE_1"/>
    <property type="match status" value="1"/>
</dbReference>
<feature type="domain" description="Amino acid permease/ SLC12A" evidence="9">
    <location>
        <begin position="115"/>
        <end position="445"/>
    </location>
</feature>
<feature type="domain" description="Amino acid permease/ SLC12A" evidence="9">
    <location>
        <begin position="35"/>
        <end position="96"/>
    </location>
</feature>
<dbReference type="InterPro" id="IPR050524">
    <property type="entry name" value="APC_YAT"/>
</dbReference>
<dbReference type="Gene3D" id="1.20.1740.10">
    <property type="entry name" value="Amino acid/polyamine transporter I"/>
    <property type="match status" value="1"/>
</dbReference>
<feature type="transmembrane region" description="Helical" evidence="8">
    <location>
        <begin position="342"/>
        <end position="363"/>
    </location>
</feature>
<dbReference type="EMBL" id="CAVNYO010000174">
    <property type="protein sequence ID" value="CAK5271722.1"/>
    <property type="molecule type" value="Genomic_DNA"/>
</dbReference>
<evidence type="ECO:0000256" key="2">
    <source>
        <dbReference type="ARBA" id="ARBA00022448"/>
    </source>
</evidence>
<feature type="region of interest" description="Disordered" evidence="7">
    <location>
        <begin position="1"/>
        <end position="29"/>
    </location>
</feature>
<evidence type="ECO:0000256" key="5">
    <source>
        <dbReference type="ARBA" id="ARBA00022989"/>
    </source>
</evidence>
<evidence type="ECO:0000313" key="11">
    <source>
        <dbReference type="Proteomes" id="UP001295794"/>
    </source>
</evidence>
<keyword evidence="3 8" id="KW-0812">Transmembrane</keyword>
<keyword evidence="2" id="KW-0813">Transport</keyword>
<evidence type="ECO:0000256" key="6">
    <source>
        <dbReference type="ARBA" id="ARBA00023136"/>
    </source>
</evidence>
<protein>
    <recommendedName>
        <fullName evidence="9">Amino acid permease/ SLC12A domain-containing protein</fullName>
    </recommendedName>
</protein>
<accession>A0AAD2K074</accession>
<dbReference type="InterPro" id="IPR004841">
    <property type="entry name" value="AA-permease/SLC12A_dom"/>
</dbReference>
<evidence type="ECO:0000256" key="3">
    <source>
        <dbReference type="ARBA" id="ARBA00022692"/>
    </source>
</evidence>
<name>A0AAD2K074_9AGAR</name>